<protein>
    <submittedName>
        <fullName evidence="1">Uncharacterized protein</fullName>
    </submittedName>
</protein>
<sequence>MLVNTLYEVFFEGFLSENPPFGNFAFQLDLLPLIGRVGFFI</sequence>
<dbReference type="EMBL" id="SNYF01000005">
    <property type="protein sequence ID" value="TDQ19605.1"/>
    <property type="molecule type" value="Genomic_DNA"/>
</dbReference>
<proteinExistence type="predicted"/>
<accession>A0A4R6TCZ3</accession>
<organism evidence="1 2">
    <name type="scientific">Algoriphagus boseongensis</name>
    <dbReference type="NCBI Taxonomy" id="1442587"/>
    <lineage>
        <taxon>Bacteria</taxon>
        <taxon>Pseudomonadati</taxon>
        <taxon>Bacteroidota</taxon>
        <taxon>Cytophagia</taxon>
        <taxon>Cytophagales</taxon>
        <taxon>Cyclobacteriaceae</taxon>
        <taxon>Algoriphagus</taxon>
    </lineage>
</organism>
<evidence type="ECO:0000313" key="1">
    <source>
        <dbReference type="EMBL" id="TDQ19605.1"/>
    </source>
</evidence>
<evidence type="ECO:0000313" key="2">
    <source>
        <dbReference type="Proteomes" id="UP000294535"/>
    </source>
</evidence>
<reference evidence="1 2" key="1">
    <citation type="submission" date="2019-03" db="EMBL/GenBank/DDBJ databases">
        <title>Genomic Encyclopedia of Type Strains, Phase III (KMG-III): the genomes of soil and plant-associated and newly described type strains.</title>
        <authorList>
            <person name="Whitman W."/>
        </authorList>
    </citation>
    <scope>NUCLEOTIDE SEQUENCE [LARGE SCALE GENOMIC DNA]</scope>
    <source>
        <strain evidence="1 2">CECT 8446</strain>
    </source>
</reference>
<keyword evidence="2" id="KW-1185">Reference proteome</keyword>
<comment type="caution">
    <text evidence="1">The sequence shown here is derived from an EMBL/GenBank/DDBJ whole genome shotgun (WGS) entry which is preliminary data.</text>
</comment>
<dbReference type="AlphaFoldDB" id="A0A4R6TCZ3"/>
<name>A0A4R6TCZ3_9BACT</name>
<dbReference type="Proteomes" id="UP000294535">
    <property type="component" value="Unassembled WGS sequence"/>
</dbReference>
<gene>
    <name evidence="1" type="ORF">DFQ04_1429</name>
</gene>